<dbReference type="Pfam" id="PF03176">
    <property type="entry name" value="MMPL"/>
    <property type="match status" value="2"/>
</dbReference>
<feature type="transmembrane region" description="Helical" evidence="6">
    <location>
        <begin position="339"/>
        <end position="363"/>
    </location>
</feature>
<evidence type="ECO:0000256" key="2">
    <source>
        <dbReference type="ARBA" id="ARBA00022475"/>
    </source>
</evidence>
<gene>
    <name evidence="8" type="ORF">KI809_14930</name>
</gene>
<dbReference type="InterPro" id="IPR004869">
    <property type="entry name" value="MMPL_dom"/>
</dbReference>
<protein>
    <submittedName>
        <fullName evidence="8">MMPL family transporter</fullName>
    </submittedName>
</protein>
<dbReference type="InterPro" id="IPR050545">
    <property type="entry name" value="Mycobact_MmpL"/>
</dbReference>
<evidence type="ECO:0000256" key="3">
    <source>
        <dbReference type="ARBA" id="ARBA00022692"/>
    </source>
</evidence>
<dbReference type="EMBL" id="JAHCVJ010000006">
    <property type="protein sequence ID" value="MBT0665601.1"/>
    <property type="molecule type" value="Genomic_DNA"/>
</dbReference>
<feature type="domain" description="SSD" evidence="7">
    <location>
        <begin position="308"/>
        <end position="438"/>
    </location>
</feature>
<evidence type="ECO:0000256" key="4">
    <source>
        <dbReference type="ARBA" id="ARBA00022989"/>
    </source>
</evidence>
<evidence type="ECO:0000313" key="8">
    <source>
        <dbReference type="EMBL" id="MBT0665601.1"/>
    </source>
</evidence>
<feature type="transmembrane region" description="Helical" evidence="6">
    <location>
        <begin position="741"/>
        <end position="759"/>
    </location>
</feature>
<dbReference type="PROSITE" id="PS50156">
    <property type="entry name" value="SSD"/>
    <property type="match status" value="2"/>
</dbReference>
<dbReference type="NCBIfam" id="TIGR03480">
    <property type="entry name" value="HpnN"/>
    <property type="match status" value="1"/>
</dbReference>
<feature type="transmembrane region" description="Helical" evidence="6">
    <location>
        <begin position="828"/>
        <end position="853"/>
    </location>
</feature>
<dbReference type="Proteomes" id="UP000811899">
    <property type="component" value="Unassembled WGS sequence"/>
</dbReference>
<feature type="transmembrane region" description="Helical" evidence="6">
    <location>
        <begin position="384"/>
        <end position="403"/>
    </location>
</feature>
<evidence type="ECO:0000256" key="5">
    <source>
        <dbReference type="ARBA" id="ARBA00023136"/>
    </source>
</evidence>
<evidence type="ECO:0000256" key="1">
    <source>
        <dbReference type="ARBA" id="ARBA00004651"/>
    </source>
</evidence>
<feature type="transmembrane region" description="Helical" evidence="6">
    <location>
        <begin position="415"/>
        <end position="440"/>
    </location>
</feature>
<proteinExistence type="predicted"/>
<dbReference type="GO" id="GO:0005886">
    <property type="term" value="C:plasma membrane"/>
    <property type="evidence" value="ECO:0007669"/>
    <property type="project" value="UniProtKB-SubCell"/>
</dbReference>
<evidence type="ECO:0000256" key="6">
    <source>
        <dbReference type="SAM" id="Phobius"/>
    </source>
</evidence>
<feature type="transmembrane region" description="Helical" evidence="6">
    <location>
        <begin position="859"/>
        <end position="888"/>
    </location>
</feature>
<dbReference type="AlphaFoldDB" id="A0AAW4LB43"/>
<reference evidence="8 9" key="1">
    <citation type="submission" date="2021-05" db="EMBL/GenBank/DDBJ databases">
        <title>The draft genome of Geobacter pelophilus DSM 12255.</title>
        <authorList>
            <person name="Xu Z."/>
            <person name="Masuda Y."/>
            <person name="Itoh H."/>
            <person name="Senoo K."/>
        </authorList>
    </citation>
    <scope>NUCLEOTIDE SEQUENCE [LARGE SCALE GENOMIC DNA]</scope>
    <source>
        <strain evidence="8 9">DSM 12255</strain>
    </source>
</reference>
<evidence type="ECO:0000313" key="9">
    <source>
        <dbReference type="Proteomes" id="UP000811899"/>
    </source>
</evidence>
<keyword evidence="9" id="KW-1185">Reference proteome</keyword>
<accession>A0AAW4LB43</accession>
<dbReference type="RefSeq" id="WP_214172374.1">
    <property type="nucleotide sequence ID" value="NZ_JAHCVJ010000006.1"/>
</dbReference>
<feature type="transmembrane region" description="Helical" evidence="6">
    <location>
        <begin position="313"/>
        <end position="333"/>
    </location>
</feature>
<comment type="caution">
    <text evidence="8">The sequence shown here is derived from an EMBL/GenBank/DDBJ whole genome shotgun (WGS) entry which is preliminary data.</text>
</comment>
<dbReference type="Gene3D" id="1.20.1640.10">
    <property type="entry name" value="Multidrug efflux transporter AcrB transmembrane domain"/>
    <property type="match status" value="2"/>
</dbReference>
<dbReference type="InterPro" id="IPR000731">
    <property type="entry name" value="SSD"/>
</dbReference>
<dbReference type="PANTHER" id="PTHR33406">
    <property type="entry name" value="MEMBRANE PROTEIN MJ1562-RELATED"/>
    <property type="match status" value="1"/>
</dbReference>
<organism evidence="8 9">
    <name type="scientific">Geoanaerobacter pelophilus</name>
    <dbReference type="NCBI Taxonomy" id="60036"/>
    <lineage>
        <taxon>Bacteria</taxon>
        <taxon>Pseudomonadati</taxon>
        <taxon>Thermodesulfobacteriota</taxon>
        <taxon>Desulfuromonadia</taxon>
        <taxon>Geobacterales</taxon>
        <taxon>Geobacteraceae</taxon>
        <taxon>Geoanaerobacter</taxon>
    </lineage>
</organism>
<dbReference type="InterPro" id="IPR017841">
    <property type="entry name" value="Hopanoid_biosynth_HpnN"/>
</dbReference>
<feature type="transmembrane region" description="Helical" evidence="6">
    <location>
        <begin position="794"/>
        <end position="816"/>
    </location>
</feature>
<feature type="transmembrane region" description="Helical" evidence="6">
    <location>
        <begin position="289"/>
        <end position="306"/>
    </location>
</feature>
<feature type="domain" description="SSD" evidence="7">
    <location>
        <begin position="734"/>
        <end position="887"/>
    </location>
</feature>
<keyword evidence="3 6" id="KW-0812">Transmembrane</keyword>
<feature type="transmembrane region" description="Helical" evidence="6">
    <location>
        <begin position="766"/>
        <end position="788"/>
    </location>
</feature>
<dbReference type="SUPFAM" id="SSF82866">
    <property type="entry name" value="Multidrug efflux transporter AcrB transmembrane domain"/>
    <property type="match status" value="2"/>
</dbReference>
<feature type="transmembrane region" description="Helical" evidence="6">
    <location>
        <begin position="461"/>
        <end position="487"/>
    </location>
</feature>
<dbReference type="PANTHER" id="PTHR33406:SF13">
    <property type="entry name" value="MEMBRANE PROTEIN YDFJ"/>
    <property type="match status" value="1"/>
</dbReference>
<keyword evidence="5 6" id="KW-0472">Membrane</keyword>
<keyword evidence="2" id="KW-1003">Cell membrane</keyword>
<name>A0AAW4LB43_9BACT</name>
<evidence type="ECO:0000259" key="7">
    <source>
        <dbReference type="PROSITE" id="PS50156"/>
    </source>
</evidence>
<comment type="subcellular location">
    <subcellularLocation>
        <location evidence="1">Cell membrane</location>
        <topology evidence="1">Multi-pass membrane protein</topology>
    </subcellularLocation>
</comment>
<sequence>MKQNRPGRLFAFVSTYPRAIIVVALLLSALSLFYAKSSMTFLTGRDSLMPSNAPFQREYYAYRAEFGDQEDIVVVIESGDASQSLAFGDALYARLNKTPGAYRELFYPGGLPFFRKNGLLFMPLEEIQGLSKTLTLAAPVLKDLAAAPSVQTLFTSITGQIDSYLALPPDSAEARNKLKSLSFMLASLDTGFKGFDGKNSALSMDSFLKGSGSGKPSLLESVGKQQVITILPVKDETSFVPAEKAIKSIRAELAELLKKPEFKGVQAGLTGVPVLEYEEMATSQKDMETATFLSLGLTVLLLLVAFRGVLNVIAAMVSLLVAISLSLGFATLAVGHLNILSMAFAVMLIGLGVEYGIQVVLRYQEGLKAGLPHIEAIDGGITRNILAIIMAGATVALAFATFAMTDFKGIAELGIIAAGGIIFCVLCTFTVLPAILVLMAKWRKPKPAQTGKGSVSFAHPVLAALFGRPWPIIAATVALSLLCALALTRTGFDYNMMNLQAKGLDSVTYAYKLMRSRENSGYFGVAVAKDRSEALELTQRLEKLPAVDHVVSVLSFAPDGQEAKLAEIAALRRVLAEVKPVPYDENLSVMELPAVFEGFRDRVAKLKSALEGRKAGEAPAVAGFLQTLDKFFGSLEKEKDRNALGMLREFQGSMFAQFPAKIAELKSSLEAAPVTDSDVPQQLKSRFVGKTGKLLLQVAPKQEIFDREPLAEFIAQIRTVYPKVTGEPVNVFESMTILRDAYLRAFGYAFAGIALILLVTFRSVKFALLGLLPLLAGLLLMIGGMWLGGIRFNVANIIVMPLLLGVGVDSAIYIINRYRNEGETPLQVVTSSAGVGVLLNALTILFSFGALMVARHQGVFSIGAVMSIGMTAVVAAFLVFLPALLIIVEGKRR</sequence>
<keyword evidence="4 6" id="KW-1133">Transmembrane helix</keyword>